<accession>A0A438JU98</accession>
<gene>
    <name evidence="1" type="ORF">CK203_011499</name>
</gene>
<sequence>MEPHQIGLALRSRLSSFASVAGMGGFDGNLTKKGYLEEGDGNPFQNGAMGVKEANEFALHA</sequence>
<organism evidence="1 2">
    <name type="scientific">Vitis vinifera</name>
    <name type="common">Grape</name>
    <dbReference type="NCBI Taxonomy" id="29760"/>
    <lineage>
        <taxon>Eukaryota</taxon>
        <taxon>Viridiplantae</taxon>
        <taxon>Streptophyta</taxon>
        <taxon>Embryophyta</taxon>
        <taxon>Tracheophyta</taxon>
        <taxon>Spermatophyta</taxon>
        <taxon>Magnoliopsida</taxon>
        <taxon>eudicotyledons</taxon>
        <taxon>Gunneridae</taxon>
        <taxon>Pentapetalae</taxon>
        <taxon>rosids</taxon>
        <taxon>Vitales</taxon>
        <taxon>Vitaceae</taxon>
        <taxon>Viteae</taxon>
        <taxon>Vitis</taxon>
    </lineage>
</organism>
<comment type="caution">
    <text evidence="1">The sequence shown here is derived from an EMBL/GenBank/DDBJ whole genome shotgun (WGS) entry which is preliminary data.</text>
</comment>
<dbReference type="AlphaFoldDB" id="A0A438JU98"/>
<protein>
    <submittedName>
        <fullName evidence="1">Uncharacterized protein</fullName>
    </submittedName>
</protein>
<reference evidence="1 2" key="1">
    <citation type="journal article" date="2018" name="PLoS Genet.">
        <title>Population sequencing reveals clonal diversity and ancestral inbreeding in the grapevine cultivar Chardonnay.</title>
        <authorList>
            <person name="Roach M.J."/>
            <person name="Johnson D.L."/>
            <person name="Bohlmann J."/>
            <person name="van Vuuren H.J."/>
            <person name="Jones S.J."/>
            <person name="Pretorius I.S."/>
            <person name="Schmidt S.A."/>
            <person name="Borneman A.R."/>
        </authorList>
    </citation>
    <scope>NUCLEOTIDE SEQUENCE [LARGE SCALE GENOMIC DNA]</scope>
    <source>
        <strain evidence="2">cv. Chardonnay</strain>
        <tissue evidence="1">Leaf</tissue>
    </source>
</reference>
<proteinExistence type="predicted"/>
<name>A0A438JU98_VITVI</name>
<evidence type="ECO:0000313" key="2">
    <source>
        <dbReference type="Proteomes" id="UP000288805"/>
    </source>
</evidence>
<dbReference type="EMBL" id="QGNW01000027">
    <property type="protein sequence ID" value="RVX12478.1"/>
    <property type="molecule type" value="Genomic_DNA"/>
</dbReference>
<dbReference type="Proteomes" id="UP000288805">
    <property type="component" value="Unassembled WGS sequence"/>
</dbReference>
<evidence type="ECO:0000313" key="1">
    <source>
        <dbReference type="EMBL" id="RVX12478.1"/>
    </source>
</evidence>